<feature type="transmembrane region" description="Helical" evidence="1">
    <location>
        <begin position="334"/>
        <end position="358"/>
    </location>
</feature>
<keyword evidence="1" id="KW-0812">Transmembrane</keyword>
<name>A0AA39WFI5_9PEZI</name>
<dbReference type="PANTHER" id="PTHR35043">
    <property type="entry name" value="TRANSCRIPTION FACTOR DOMAIN-CONTAINING PROTEIN"/>
    <property type="match status" value="1"/>
</dbReference>
<evidence type="ECO:0008006" key="4">
    <source>
        <dbReference type="Google" id="ProtNLM"/>
    </source>
</evidence>
<dbReference type="EMBL" id="JAULSU010000006">
    <property type="protein sequence ID" value="KAK0614442.1"/>
    <property type="molecule type" value="Genomic_DNA"/>
</dbReference>
<feature type="transmembrane region" description="Helical" evidence="1">
    <location>
        <begin position="301"/>
        <end position="322"/>
    </location>
</feature>
<evidence type="ECO:0000313" key="3">
    <source>
        <dbReference type="Proteomes" id="UP001175000"/>
    </source>
</evidence>
<proteinExistence type="predicted"/>
<keyword evidence="1" id="KW-1133">Transmembrane helix</keyword>
<keyword evidence="1" id="KW-0472">Membrane</keyword>
<dbReference type="PANTHER" id="PTHR35043:SF7">
    <property type="entry name" value="TRANSCRIPTION FACTOR DOMAIN-CONTAINING PROTEIN"/>
    <property type="match status" value="1"/>
</dbReference>
<keyword evidence="3" id="KW-1185">Reference proteome</keyword>
<comment type="caution">
    <text evidence="2">The sequence shown here is derived from an EMBL/GenBank/DDBJ whole genome shotgun (WGS) entry which is preliminary data.</text>
</comment>
<gene>
    <name evidence="2" type="ORF">B0T14DRAFT_570377</name>
</gene>
<feature type="transmembrane region" description="Helical" evidence="1">
    <location>
        <begin position="224"/>
        <end position="242"/>
    </location>
</feature>
<dbReference type="AlphaFoldDB" id="A0AA39WFI5"/>
<feature type="transmembrane region" description="Helical" evidence="1">
    <location>
        <begin position="370"/>
        <end position="393"/>
    </location>
</feature>
<sequence>MSPRAALPIALAAATAASPLFKKSLDGDTTAHVERIGWVSSSQRTTMDIIWNCLSIFIICSWGCVHHNLPAPAESQARYPTRKWARQLGYMVVVCLAPEVVVTMAWEDFLAARYALRSLREDSGLPPEVTREYSLAHAFFAQMGGFAVRQVTSNAVTGKPQETNVVCSLSQLAALPDIPPITREEIMDKSKSDALVKGLALVQCGWLFIQLIARTAQGLAMTELELSTMAFVLCALVIYILWWDKPFGVEQRIVITGPIPNSGKFVCKRREDRVSLHATKDHAFEVLATSMGLPARKHTETYMILGAISVVGAAFSAVHLAAWNWEFPSSVVRLLWRVSTMTAFTTPFLMTILSAVPLWCPRLRVIADGFNIFCLAVYCVARLSVIVLAFYCFSSMPASVYESVDWVELLPHFS</sequence>
<evidence type="ECO:0000256" key="1">
    <source>
        <dbReference type="SAM" id="Phobius"/>
    </source>
</evidence>
<reference evidence="2" key="1">
    <citation type="submission" date="2023-06" db="EMBL/GenBank/DDBJ databases">
        <title>Genome-scale phylogeny and comparative genomics of the fungal order Sordariales.</title>
        <authorList>
            <consortium name="Lawrence Berkeley National Laboratory"/>
            <person name="Hensen N."/>
            <person name="Bonometti L."/>
            <person name="Westerberg I."/>
            <person name="Brannstrom I.O."/>
            <person name="Guillou S."/>
            <person name="Cros-Aarteil S."/>
            <person name="Calhoun S."/>
            <person name="Haridas S."/>
            <person name="Kuo A."/>
            <person name="Mondo S."/>
            <person name="Pangilinan J."/>
            <person name="Riley R."/>
            <person name="Labutti K."/>
            <person name="Andreopoulos B."/>
            <person name="Lipzen A."/>
            <person name="Chen C."/>
            <person name="Yanf M."/>
            <person name="Daum C."/>
            <person name="Ng V."/>
            <person name="Clum A."/>
            <person name="Steindorff A."/>
            <person name="Ohm R."/>
            <person name="Martin F."/>
            <person name="Silar P."/>
            <person name="Natvig D."/>
            <person name="Lalanne C."/>
            <person name="Gautier V."/>
            <person name="Ament-Velasquez S.L."/>
            <person name="Kruys A."/>
            <person name="Hutchinson M.I."/>
            <person name="Powell A.J."/>
            <person name="Barry K."/>
            <person name="Miller A.N."/>
            <person name="Grigoriev I.V."/>
            <person name="Debuchy R."/>
            <person name="Gladieux P."/>
            <person name="Thoren M.H."/>
            <person name="Johannesson H."/>
        </authorList>
    </citation>
    <scope>NUCLEOTIDE SEQUENCE</scope>
    <source>
        <strain evidence="2">CBS 606.72</strain>
    </source>
</reference>
<evidence type="ECO:0000313" key="2">
    <source>
        <dbReference type="EMBL" id="KAK0614442.1"/>
    </source>
</evidence>
<dbReference type="Proteomes" id="UP001175000">
    <property type="component" value="Unassembled WGS sequence"/>
</dbReference>
<accession>A0AA39WFI5</accession>
<protein>
    <recommendedName>
        <fullName evidence="4">Transmembrane protein</fullName>
    </recommendedName>
</protein>
<organism evidence="2 3">
    <name type="scientific">Immersiella caudata</name>
    <dbReference type="NCBI Taxonomy" id="314043"/>
    <lineage>
        <taxon>Eukaryota</taxon>
        <taxon>Fungi</taxon>
        <taxon>Dikarya</taxon>
        <taxon>Ascomycota</taxon>
        <taxon>Pezizomycotina</taxon>
        <taxon>Sordariomycetes</taxon>
        <taxon>Sordariomycetidae</taxon>
        <taxon>Sordariales</taxon>
        <taxon>Lasiosphaeriaceae</taxon>
        <taxon>Immersiella</taxon>
    </lineage>
</organism>